<dbReference type="EMBL" id="KL596688">
    <property type="protein sequence ID" value="KER28945.1"/>
    <property type="molecule type" value="Genomic_DNA"/>
</dbReference>
<evidence type="ECO:0000313" key="1">
    <source>
        <dbReference type="EMBL" id="KER28945.1"/>
    </source>
</evidence>
<evidence type="ECO:0000313" key="2">
    <source>
        <dbReference type="Proteomes" id="UP000054324"/>
    </source>
</evidence>
<reference evidence="1 2" key="1">
    <citation type="submission" date="2013-11" db="EMBL/GenBank/DDBJ databases">
        <title>Opisthorchis viverrini - life in the bile duct.</title>
        <authorList>
            <person name="Young N.D."/>
            <person name="Nagarajan N."/>
            <person name="Lin S.J."/>
            <person name="Korhonen P.K."/>
            <person name="Jex A.R."/>
            <person name="Hall R.S."/>
            <person name="Safavi-Hemami H."/>
            <person name="Kaewkong W."/>
            <person name="Bertrand D."/>
            <person name="Gao S."/>
            <person name="Seet Q."/>
            <person name="Wongkham S."/>
            <person name="Teh B.T."/>
            <person name="Wongkham C."/>
            <person name="Intapan P.M."/>
            <person name="Maleewong W."/>
            <person name="Yang X."/>
            <person name="Hu M."/>
            <person name="Wang Z."/>
            <person name="Hofmann A."/>
            <person name="Sternberg P.W."/>
            <person name="Tan P."/>
            <person name="Wang J."/>
            <person name="Gasser R.B."/>
        </authorList>
    </citation>
    <scope>NUCLEOTIDE SEQUENCE [LARGE SCALE GENOMIC DNA]</scope>
</reference>
<sequence>MLLHEYLDEGNLLTKTPTAQHSFWVPKLSGAPKDWALSRSRATARAGKLVLQSTLSGTATRGHSNGTDDVKNGVKSFRFRFDYQVKTNSPKTHPTQVSHG</sequence>
<dbReference type="CTD" id="20318508"/>
<dbReference type="AlphaFoldDB" id="A0A075A055"/>
<gene>
    <name evidence="1" type="ORF">T265_04326</name>
</gene>
<organism evidence="1 2">
    <name type="scientific">Opisthorchis viverrini</name>
    <name type="common">Southeast Asian liver fluke</name>
    <dbReference type="NCBI Taxonomy" id="6198"/>
    <lineage>
        <taxon>Eukaryota</taxon>
        <taxon>Metazoa</taxon>
        <taxon>Spiralia</taxon>
        <taxon>Lophotrochozoa</taxon>
        <taxon>Platyhelminthes</taxon>
        <taxon>Trematoda</taxon>
        <taxon>Digenea</taxon>
        <taxon>Opisthorchiida</taxon>
        <taxon>Opisthorchiata</taxon>
        <taxon>Opisthorchiidae</taxon>
        <taxon>Opisthorchis</taxon>
    </lineage>
</organism>
<dbReference type="Proteomes" id="UP000054324">
    <property type="component" value="Unassembled WGS sequence"/>
</dbReference>
<accession>A0A075A055</accession>
<dbReference type="GeneID" id="20318508"/>
<keyword evidence="2" id="KW-1185">Reference proteome</keyword>
<proteinExistence type="predicted"/>
<dbReference type="RefSeq" id="XP_009167299.1">
    <property type="nucleotide sequence ID" value="XM_009169035.1"/>
</dbReference>
<name>A0A075A055_OPIVI</name>
<protein>
    <submittedName>
        <fullName evidence="1">Uncharacterized protein</fullName>
    </submittedName>
</protein>
<dbReference type="KEGG" id="ovi:T265_04326"/>